<accession>A0A6J7EFY2</accession>
<name>A0A6J7EFY2_9ZZZZ</name>
<dbReference type="AlphaFoldDB" id="A0A6J7EFY2"/>
<organism evidence="1">
    <name type="scientific">freshwater metagenome</name>
    <dbReference type="NCBI Taxonomy" id="449393"/>
    <lineage>
        <taxon>unclassified sequences</taxon>
        <taxon>metagenomes</taxon>
        <taxon>ecological metagenomes</taxon>
    </lineage>
</organism>
<dbReference type="EMBL" id="CAFBLM010000085">
    <property type="protein sequence ID" value="CAB4880190.1"/>
    <property type="molecule type" value="Genomic_DNA"/>
</dbReference>
<gene>
    <name evidence="1" type="ORF">UFOPK3401_01376</name>
</gene>
<sequence length="208" mass="23568">MARPDRKKIKSAVVWLPLDGFDKTWQLAWNYNADDPSGDLVITGALTATKRPVGDFKISKTASRDLGWYVAIRWQYEQSVWVPVGINIESNDGQRVGAELLRSIKTGQVIEASIWPLRALKALDVVGGTVDTSSLEKWSLPQQHLGRTRSYDDDHWRHVAEVVKREQFSGNTKWVQAVQDQVPDAQGYRPTTAQAKRWVQRAREMGLL</sequence>
<protein>
    <submittedName>
        <fullName evidence="1">Unannotated protein</fullName>
    </submittedName>
</protein>
<proteinExistence type="predicted"/>
<reference evidence="1" key="1">
    <citation type="submission" date="2020-05" db="EMBL/GenBank/DDBJ databases">
        <authorList>
            <person name="Chiriac C."/>
            <person name="Salcher M."/>
            <person name="Ghai R."/>
            <person name="Kavagutti S V."/>
        </authorList>
    </citation>
    <scope>NUCLEOTIDE SEQUENCE</scope>
</reference>
<evidence type="ECO:0000313" key="1">
    <source>
        <dbReference type="EMBL" id="CAB4880190.1"/>
    </source>
</evidence>